<keyword evidence="2" id="KW-1185">Reference proteome</keyword>
<sequence>MVGSFCVCYRKKIDMLSRLRKVFSWLGRRNKISPLHETCSSPTTSSSAFPFGHKRLCRPPASQN</sequence>
<evidence type="ECO:0000313" key="2">
    <source>
        <dbReference type="Proteomes" id="UP001178461"/>
    </source>
</evidence>
<organism evidence="1 2">
    <name type="scientific">Podarcis lilfordi</name>
    <name type="common">Lilford's wall lizard</name>
    <dbReference type="NCBI Taxonomy" id="74358"/>
    <lineage>
        <taxon>Eukaryota</taxon>
        <taxon>Metazoa</taxon>
        <taxon>Chordata</taxon>
        <taxon>Craniata</taxon>
        <taxon>Vertebrata</taxon>
        <taxon>Euteleostomi</taxon>
        <taxon>Lepidosauria</taxon>
        <taxon>Squamata</taxon>
        <taxon>Bifurcata</taxon>
        <taxon>Unidentata</taxon>
        <taxon>Episquamata</taxon>
        <taxon>Laterata</taxon>
        <taxon>Lacertibaenia</taxon>
        <taxon>Lacertidae</taxon>
        <taxon>Podarcis</taxon>
    </lineage>
</organism>
<name>A0AA35L0W8_9SAUR</name>
<accession>A0AA35L0W8</accession>
<proteinExistence type="predicted"/>
<dbReference type="AlphaFoldDB" id="A0AA35L0W8"/>
<dbReference type="EMBL" id="OX395136">
    <property type="protein sequence ID" value="CAI5787109.1"/>
    <property type="molecule type" value="Genomic_DNA"/>
</dbReference>
<gene>
    <name evidence="1" type="ORF">PODLI_1B029716</name>
</gene>
<dbReference type="Proteomes" id="UP001178461">
    <property type="component" value="Chromosome 11"/>
</dbReference>
<evidence type="ECO:0000313" key="1">
    <source>
        <dbReference type="EMBL" id="CAI5787109.1"/>
    </source>
</evidence>
<protein>
    <submittedName>
        <fullName evidence="1">Uncharacterized protein</fullName>
    </submittedName>
</protein>
<reference evidence="1" key="1">
    <citation type="submission" date="2022-12" db="EMBL/GenBank/DDBJ databases">
        <authorList>
            <person name="Alioto T."/>
            <person name="Alioto T."/>
            <person name="Gomez Garrido J."/>
        </authorList>
    </citation>
    <scope>NUCLEOTIDE SEQUENCE</scope>
</reference>